<dbReference type="Proteomes" id="UP000465601">
    <property type="component" value="Unassembled WGS sequence"/>
</dbReference>
<dbReference type="OrthoDB" id="3401376at2"/>
<protein>
    <submittedName>
        <fullName evidence="1">DUF3866 family protein</fullName>
    </submittedName>
</protein>
<evidence type="ECO:0000313" key="2">
    <source>
        <dbReference type="Proteomes" id="UP000465601"/>
    </source>
</evidence>
<dbReference type="Pfam" id="PF12982">
    <property type="entry name" value="DUF3866"/>
    <property type="match status" value="1"/>
</dbReference>
<sequence>MLSLKHGRITAIIHKDLDKTIAEVKLKDKDFVERVINYNDLTGEIQEGDLVVLNTTAIDLNLGTGGYHFVIYNLNNGEKSITGSGHIMKLRYTPMQIKVCAAEEQDSPYHQVFLDFKSLNGFPVIVALLHSMVLPISATIKYYEPEAKIAYIMSDAGSLPIAFSDTVKILQNKGLIDKTITYGHAFGGDIECINIYNSLIAAKNILGCDYAITSMGPGIVGSGTPYGFSGIEQGAVIDAINTLGGKAIAIPRISFADQRSRHRGISHHSQTIFGSITKTKCYIPIPKLPELQASHLMSQIKSLKLHEKHYIVEVKANELSNILAYYNLQVNTMGRGLLEDPTFFLACCGGGLLAIEKRKGS</sequence>
<dbReference type="RefSeq" id="WP_151866659.1">
    <property type="nucleotide sequence ID" value="NZ_WBZB01000043.1"/>
</dbReference>
<comment type="caution">
    <text evidence="1">The sequence shown here is derived from an EMBL/GenBank/DDBJ whole genome shotgun (WGS) entry which is preliminary data.</text>
</comment>
<organism evidence="1 2">
    <name type="scientific">Alkaliphilus serpentinus</name>
    <dbReference type="NCBI Taxonomy" id="1482731"/>
    <lineage>
        <taxon>Bacteria</taxon>
        <taxon>Bacillati</taxon>
        <taxon>Bacillota</taxon>
        <taxon>Clostridia</taxon>
        <taxon>Peptostreptococcales</taxon>
        <taxon>Natronincolaceae</taxon>
        <taxon>Alkaliphilus</taxon>
    </lineage>
</organism>
<proteinExistence type="predicted"/>
<reference evidence="1 2" key="1">
    <citation type="submission" date="2019-10" db="EMBL/GenBank/DDBJ databases">
        <title>Alkaliphilus serpentinus sp. nov. and Alkaliphilus pronyensis sp. nov., two novel anaerobic alkaliphilic species isolated from the serpentinized-hosted hydrothermal field of the Prony Bay (New Caledonia).</title>
        <authorList>
            <person name="Postec A."/>
        </authorList>
    </citation>
    <scope>NUCLEOTIDE SEQUENCE [LARGE SCALE GENOMIC DNA]</scope>
    <source>
        <strain evidence="1 2">LacT</strain>
    </source>
</reference>
<keyword evidence="2" id="KW-1185">Reference proteome</keyword>
<dbReference type="EMBL" id="WBZB01000043">
    <property type="protein sequence ID" value="KAB3527377.1"/>
    <property type="molecule type" value="Genomic_DNA"/>
</dbReference>
<dbReference type="InterPro" id="IPR024479">
    <property type="entry name" value="DUF3866"/>
</dbReference>
<dbReference type="AlphaFoldDB" id="A0A833M7D3"/>
<gene>
    <name evidence="1" type="ORF">F8153_12340</name>
</gene>
<evidence type="ECO:0000313" key="1">
    <source>
        <dbReference type="EMBL" id="KAB3527377.1"/>
    </source>
</evidence>
<accession>A0A833M7D3</accession>
<name>A0A833M7D3_9FIRM</name>